<dbReference type="RefSeq" id="WP_000364294.1">
    <property type="nucleotide sequence ID" value="NZ_BKKR01000036.1"/>
</dbReference>
<dbReference type="EMBL" id="NGDO01000026">
    <property type="protein sequence ID" value="OTL99150.1"/>
    <property type="molecule type" value="Genomic_DNA"/>
</dbReference>
<comment type="caution">
    <text evidence="1">The sequence shown here is derived from an EMBL/GenBank/DDBJ whole genome shotgun (WGS) entry which is preliminary data.</text>
</comment>
<sequence length="62" mass="7324">MDLISSPKIDYGYSQISYWFKHSELFFRKTTKGTLKIISRLERKSERYVEAQNYANDIQAAS</sequence>
<gene>
    <name evidence="1" type="ORF">B9X58_06855</name>
</gene>
<reference evidence="1 2" key="1">
    <citation type="submission" date="2017-05" db="EMBL/GenBank/DDBJ databases">
        <authorList>
            <person name="Kreiswirth B."/>
            <person name="Manca C."/>
            <person name="Chen L."/>
            <person name="Evans S."/>
            <person name="Fowler V."/>
            <person name="Patel R."/>
            <person name="Chambers H."/>
            <person name="Bonomo R."/>
            <person name="Paul V."/>
            <person name="Sankar J."/>
            <person name="Gaind R."/>
            <person name="Ray P."/>
            <person name="Gautam V."/>
            <person name="Biswal M."/>
            <person name="Datta S."/>
            <person name="Walia K."/>
            <person name="Adams M."/>
            <person name="Nelson K."/>
            <person name="Sutton G."/>
            <person name="Fouts D."/>
            <person name="Hujer K."/>
            <person name="Hujer A."/>
        </authorList>
    </citation>
    <scope>NUCLEOTIDE SEQUENCE [LARGE SCALE GENOMIC DNA]</scope>
    <source>
        <strain evidence="1 2">PR324</strain>
    </source>
</reference>
<name>A0AB36M3F1_ACINO</name>
<accession>A0AB36M3F1</accession>
<organism evidence="1 2">
    <name type="scientific">Acinetobacter nosocomialis</name>
    <dbReference type="NCBI Taxonomy" id="106654"/>
    <lineage>
        <taxon>Bacteria</taxon>
        <taxon>Pseudomonadati</taxon>
        <taxon>Pseudomonadota</taxon>
        <taxon>Gammaproteobacteria</taxon>
        <taxon>Moraxellales</taxon>
        <taxon>Moraxellaceae</taxon>
        <taxon>Acinetobacter</taxon>
        <taxon>Acinetobacter calcoaceticus/baumannii complex</taxon>
    </lineage>
</organism>
<dbReference type="AlphaFoldDB" id="A0AB36M3F1"/>
<evidence type="ECO:0000313" key="1">
    <source>
        <dbReference type="EMBL" id="OTL99150.1"/>
    </source>
</evidence>
<dbReference type="Proteomes" id="UP000194767">
    <property type="component" value="Unassembled WGS sequence"/>
</dbReference>
<evidence type="ECO:0000313" key="2">
    <source>
        <dbReference type="Proteomes" id="UP000194767"/>
    </source>
</evidence>
<proteinExistence type="predicted"/>
<protein>
    <submittedName>
        <fullName evidence="1">Uncharacterized protein</fullName>
    </submittedName>
</protein>